<feature type="region of interest" description="Disordered" evidence="1">
    <location>
        <begin position="1"/>
        <end position="24"/>
    </location>
</feature>
<dbReference type="EMBL" id="CAJVPQ010002247">
    <property type="protein sequence ID" value="CAG8589237.1"/>
    <property type="molecule type" value="Genomic_DNA"/>
</dbReference>
<feature type="compositionally biased region" description="Basic and acidic residues" evidence="1">
    <location>
        <begin position="1"/>
        <end position="10"/>
    </location>
</feature>
<feature type="non-terminal residue" evidence="2">
    <location>
        <position position="1"/>
    </location>
</feature>
<evidence type="ECO:0000313" key="3">
    <source>
        <dbReference type="Proteomes" id="UP000789570"/>
    </source>
</evidence>
<organism evidence="2 3">
    <name type="scientific">Funneliformis caledonium</name>
    <dbReference type="NCBI Taxonomy" id="1117310"/>
    <lineage>
        <taxon>Eukaryota</taxon>
        <taxon>Fungi</taxon>
        <taxon>Fungi incertae sedis</taxon>
        <taxon>Mucoromycota</taxon>
        <taxon>Glomeromycotina</taxon>
        <taxon>Glomeromycetes</taxon>
        <taxon>Glomerales</taxon>
        <taxon>Glomeraceae</taxon>
        <taxon>Funneliformis</taxon>
    </lineage>
</organism>
<dbReference type="AlphaFoldDB" id="A0A9N9G8P8"/>
<evidence type="ECO:0000313" key="2">
    <source>
        <dbReference type="EMBL" id="CAG8589237.1"/>
    </source>
</evidence>
<gene>
    <name evidence="2" type="ORF">FCALED_LOCUS8003</name>
</gene>
<accession>A0A9N9G8P8</accession>
<name>A0A9N9G8P8_9GLOM</name>
<protein>
    <submittedName>
        <fullName evidence="2">9945_t:CDS:1</fullName>
    </submittedName>
</protein>
<dbReference type="Proteomes" id="UP000789570">
    <property type="component" value="Unassembled WGS sequence"/>
</dbReference>
<proteinExistence type="predicted"/>
<feature type="compositionally biased region" description="Polar residues" evidence="1">
    <location>
        <begin position="12"/>
        <end position="24"/>
    </location>
</feature>
<keyword evidence="3" id="KW-1185">Reference proteome</keyword>
<sequence length="74" mass="8585">FFRVSHEPGRIQDNQMKHSSSSMNTSTGEKYFWCLLLLPRLIPQIFTYLSKFTIEDGHGTETFTPSIMCKNVKI</sequence>
<reference evidence="2" key="1">
    <citation type="submission" date="2021-06" db="EMBL/GenBank/DDBJ databases">
        <authorList>
            <person name="Kallberg Y."/>
            <person name="Tangrot J."/>
            <person name="Rosling A."/>
        </authorList>
    </citation>
    <scope>NUCLEOTIDE SEQUENCE</scope>
    <source>
        <strain evidence="2">UK204</strain>
    </source>
</reference>
<evidence type="ECO:0000256" key="1">
    <source>
        <dbReference type="SAM" id="MobiDB-lite"/>
    </source>
</evidence>
<comment type="caution">
    <text evidence="2">The sequence shown here is derived from an EMBL/GenBank/DDBJ whole genome shotgun (WGS) entry which is preliminary data.</text>
</comment>